<dbReference type="SUPFAM" id="SSF69322">
    <property type="entry name" value="Tricorn protease domain 2"/>
    <property type="match status" value="1"/>
</dbReference>
<dbReference type="Pfam" id="PF00326">
    <property type="entry name" value="Peptidase_S9"/>
    <property type="match status" value="1"/>
</dbReference>
<keyword evidence="1" id="KW-0378">Hydrolase</keyword>
<evidence type="ECO:0000313" key="5">
    <source>
        <dbReference type="Proteomes" id="UP000624419"/>
    </source>
</evidence>
<feature type="signal peptide" evidence="2">
    <location>
        <begin position="1"/>
        <end position="25"/>
    </location>
</feature>
<organism evidence="4 5">
    <name type="scientific">Salinimonas profundi</name>
    <dbReference type="NCBI Taxonomy" id="2729140"/>
    <lineage>
        <taxon>Bacteria</taxon>
        <taxon>Pseudomonadati</taxon>
        <taxon>Pseudomonadota</taxon>
        <taxon>Gammaproteobacteria</taxon>
        <taxon>Alteromonadales</taxon>
        <taxon>Alteromonadaceae</taxon>
        <taxon>Alteromonas/Salinimonas group</taxon>
        <taxon>Salinimonas</taxon>
    </lineage>
</organism>
<dbReference type="EMBL" id="JABBXD010000001">
    <property type="protein sequence ID" value="MBD3584886.1"/>
    <property type="molecule type" value="Genomic_DNA"/>
</dbReference>
<evidence type="ECO:0000259" key="3">
    <source>
        <dbReference type="Pfam" id="PF00326"/>
    </source>
</evidence>
<accession>A0ABR8LII5</accession>
<evidence type="ECO:0000256" key="2">
    <source>
        <dbReference type="SAM" id="SignalP"/>
    </source>
</evidence>
<dbReference type="Proteomes" id="UP000624419">
    <property type="component" value="Unassembled WGS sequence"/>
</dbReference>
<feature type="domain" description="Peptidase S9 prolyl oligopeptidase catalytic" evidence="3">
    <location>
        <begin position="428"/>
        <end position="634"/>
    </location>
</feature>
<name>A0ABR8LII5_9ALTE</name>
<dbReference type="SUPFAM" id="SSF53474">
    <property type="entry name" value="alpha/beta-Hydrolases"/>
    <property type="match status" value="1"/>
</dbReference>
<sequence>MKRSFIFLWLVISLTSMLSACQSSSGEGARNAHAEDFFRYSKRSDLSVHPEHNSVLFTRSSGDQPAAVFSYSYNDKTLTRHTGEDGVARRAIGFLPDRQGRTRVLFSQPVADGGQHIVVNDNGKFIDLTPGTDVQAKFVGWGESRHYLFVAVRYAGSDSQKVIRYRTDNFAATSVFANRHDLPVSAVSTSGRYVAGLHMSADNNDRIYVADVSYPEPVYHWLTPDSKENALTGPLSPLNFSAEGQALFFTAQSSSGRQAYAWTMRNDAVQSLPHVPGDVTAVSESESQHIGIEYVSSGRRSITVFNPNKEEVYVSPASRNSWSLHFMPATLSSNSKTMPDVVMMQADDKLITSPVRVSSKGVEYLAEKTAPPVDTVAAEKVWLSGFDGHQIPAQLYRPANANVSAPSAAVIYAHSGFDSFYSATYHPKIQHLVASGYAVLAVNYRGSAGFGEGFRQLNDGRQGQDDTRDLIQAAEYLGRQAWINADKIAVMGDKYGGFLALSAVMQSGVFKVAINCFGITNWLKFLQSVPPWLPEYRIYLQREFGDFEQHASRLYAISPALNAQKIGVPVFIAQGEIDRFVTMQQTDEFVATLEEHGVPVDYAIFKGEGHGLQRTGTAVILQQRIVAFLNTHLHDQ</sequence>
<protein>
    <submittedName>
        <fullName evidence="4">S9 family peptidase</fullName>
    </submittedName>
</protein>
<comment type="caution">
    <text evidence="4">The sequence shown here is derived from an EMBL/GenBank/DDBJ whole genome shotgun (WGS) entry which is preliminary data.</text>
</comment>
<keyword evidence="2" id="KW-0732">Signal</keyword>
<evidence type="ECO:0000256" key="1">
    <source>
        <dbReference type="ARBA" id="ARBA00022801"/>
    </source>
</evidence>
<keyword evidence="5" id="KW-1185">Reference proteome</keyword>
<dbReference type="RefSeq" id="WP_191022373.1">
    <property type="nucleotide sequence ID" value="NZ_JABBXD010000001.1"/>
</dbReference>
<dbReference type="InterPro" id="IPR029058">
    <property type="entry name" value="AB_hydrolase_fold"/>
</dbReference>
<evidence type="ECO:0000313" key="4">
    <source>
        <dbReference type="EMBL" id="MBD3584886.1"/>
    </source>
</evidence>
<dbReference type="Gene3D" id="3.40.50.1820">
    <property type="entry name" value="alpha/beta hydrolase"/>
    <property type="match status" value="1"/>
</dbReference>
<feature type="chain" id="PRO_5045990152" evidence="2">
    <location>
        <begin position="26"/>
        <end position="636"/>
    </location>
</feature>
<reference evidence="4 5" key="1">
    <citation type="submission" date="2020-04" db="EMBL/GenBank/DDBJ databases">
        <title>Salinimonas sp. HHU 13199.</title>
        <authorList>
            <person name="Cui X."/>
            <person name="Zhang D."/>
        </authorList>
    </citation>
    <scope>NUCLEOTIDE SEQUENCE [LARGE SCALE GENOMIC DNA]</scope>
    <source>
        <strain evidence="4 5">HHU 13199</strain>
    </source>
</reference>
<proteinExistence type="predicted"/>
<dbReference type="PANTHER" id="PTHR42776">
    <property type="entry name" value="SERINE PEPTIDASE S9 FAMILY MEMBER"/>
    <property type="match status" value="1"/>
</dbReference>
<dbReference type="PROSITE" id="PS51257">
    <property type="entry name" value="PROKAR_LIPOPROTEIN"/>
    <property type="match status" value="1"/>
</dbReference>
<gene>
    <name evidence="4" type="ORF">HHX48_03935</name>
</gene>
<dbReference type="InterPro" id="IPR001375">
    <property type="entry name" value="Peptidase_S9_cat"/>
</dbReference>
<dbReference type="PANTHER" id="PTHR42776:SF27">
    <property type="entry name" value="DIPEPTIDYL PEPTIDASE FAMILY MEMBER 6"/>
    <property type="match status" value="1"/>
</dbReference>